<keyword evidence="5" id="KW-1185">Reference proteome</keyword>
<dbReference type="Gene3D" id="3.50.30.30">
    <property type="match status" value="1"/>
</dbReference>
<proteinExistence type="predicted"/>
<feature type="signal peptide" evidence="2">
    <location>
        <begin position="1"/>
        <end position="26"/>
    </location>
</feature>
<evidence type="ECO:0000256" key="1">
    <source>
        <dbReference type="SAM" id="MobiDB-lite"/>
    </source>
</evidence>
<dbReference type="EMBL" id="JBHSXS010000028">
    <property type="protein sequence ID" value="MFC6884589.1"/>
    <property type="molecule type" value="Genomic_DNA"/>
</dbReference>
<dbReference type="InterPro" id="IPR007117">
    <property type="entry name" value="Expansin_CBD"/>
</dbReference>
<evidence type="ECO:0000313" key="4">
    <source>
        <dbReference type="EMBL" id="MFC6884589.1"/>
    </source>
</evidence>
<dbReference type="PROSITE" id="PS50843">
    <property type="entry name" value="EXPANSIN_CBD"/>
    <property type="match status" value="1"/>
</dbReference>
<gene>
    <name evidence="4" type="ORF">ACFQKB_32855</name>
</gene>
<dbReference type="Proteomes" id="UP001596380">
    <property type="component" value="Unassembled WGS sequence"/>
</dbReference>
<reference evidence="5" key="1">
    <citation type="journal article" date="2019" name="Int. J. Syst. Evol. Microbiol.">
        <title>The Global Catalogue of Microorganisms (GCM) 10K type strain sequencing project: providing services to taxonomists for standard genome sequencing and annotation.</title>
        <authorList>
            <consortium name="The Broad Institute Genomics Platform"/>
            <consortium name="The Broad Institute Genome Sequencing Center for Infectious Disease"/>
            <person name="Wu L."/>
            <person name="Ma J."/>
        </authorList>
    </citation>
    <scope>NUCLEOTIDE SEQUENCE [LARGE SCALE GENOMIC DNA]</scope>
    <source>
        <strain evidence="5">JCM 3369</strain>
    </source>
</reference>
<comment type="caution">
    <text evidence="4">The sequence shown here is derived from an EMBL/GenBank/DDBJ whole genome shotgun (WGS) entry which is preliminary data.</text>
</comment>
<evidence type="ECO:0000313" key="5">
    <source>
        <dbReference type="Proteomes" id="UP001596380"/>
    </source>
</evidence>
<protein>
    <recommendedName>
        <fullName evidence="3">Expansin-like CBD domain-containing protein</fullName>
    </recommendedName>
</protein>
<dbReference type="RefSeq" id="WP_378063834.1">
    <property type="nucleotide sequence ID" value="NZ_JBHSXS010000028.1"/>
</dbReference>
<sequence length="815" mass="86143">MSWRSTTLLVLPVSALLAVPVPPAAAGQGRGPGRAAEVARTVTLVTGDRVEMRGGAVRVRPGPGRGDVGFIQQSAGSHVVVLPADAARLVAKGRLDRRLFDVGRLVAAGQDDARAATLPLAVTGSAKTRLPGIRTTGRDTVSLAKKSATRFWHALAAAPGDIAVRPVGLPGPRRHARQAEFDLKADLLDRNGRAPGPDSMAEWVAYSLDDPSGIYAGPAGEAMRLPTGRYMVFGTVTTPRPGNAAPSYAGMVDTEVVLDRDRAITFDARKARRVEATTDRPSARKTAWMVDLLAKAAPGADYGYYTFRLNMPPGAEAYASTTAPSNRFAFGVHATYQEPLLRLQVGGAKPFPVDVAYAEGGANDPRLEGTNKLQAVYGGGGTPEELHDVKGKLVVLAPPPADDPETAERVRNVARAGGRAVLLVRDTPGPYFDGDLALPTAVSGAPDGARLRDLAKAGPVPVTTRGVAASPYQYNLYYPTSGRVPADAVRTARGRDLAAVRVHYRGADGPLPSSLLTEPVDVAGPSGGWAVQIPAPTTRTEYFTTGKGVRFSRQLRSSYYDGRPLVQTETRAYRRGERREETMNKGVAGPSFATPPRDENPAPRPAWAFRDGDTVDVAIPTFSDAEPGHYGFGEPSAPGCTRGSARLSKDGAPVGESDAPAAGTFTAPPGAGAYRLDVEAACDHPDWRLSTKVTSSWTFRSAHTSRAAALPLMAVRFLPELDDLNRAPAGKPFSFPVRVEHQPGAASARVVSVTVEASADGGGQWRPVRLREDGDHWVADVQNPSGGKVSLRATARDADGNTVTQVIENAYAVTR</sequence>
<evidence type="ECO:0000256" key="2">
    <source>
        <dbReference type="SAM" id="SignalP"/>
    </source>
</evidence>
<feature type="chain" id="PRO_5046635898" description="Expansin-like CBD domain-containing protein" evidence="2">
    <location>
        <begin position="27"/>
        <end position="815"/>
    </location>
</feature>
<feature type="region of interest" description="Disordered" evidence="1">
    <location>
        <begin position="575"/>
        <end position="608"/>
    </location>
</feature>
<accession>A0ABW2CVB2</accession>
<name>A0ABW2CVB2_9ACTN</name>
<keyword evidence="2" id="KW-0732">Signal</keyword>
<feature type="domain" description="Expansin-like CBD" evidence="3">
    <location>
        <begin position="733"/>
        <end position="815"/>
    </location>
</feature>
<organism evidence="4 5">
    <name type="scientific">Actinomadura yumaensis</name>
    <dbReference type="NCBI Taxonomy" id="111807"/>
    <lineage>
        <taxon>Bacteria</taxon>
        <taxon>Bacillati</taxon>
        <taxon>Actinomycetota</taxon>
        <taxon>Actinomycetes</taxon>
        <taxon>Streptosporangiales</taxon>
        <taxon>Thermomonosporaceae</taxon>
        <taxon>Actinomadura</taxon>
    </lineage>
</organism>
<evidence type="ECO:0000259" key="3">
    <source>
        <dbReference type="PROSITE" id="PS50843"/>
    </source>
</evidence>